<reference evidence="2 3" key="1">
    <citation type="submission" date="2019-08" db="EMBL/GenBank/DDBJ databases">
        <title>Antarcticibacterium arcticum sp. nov., a bacterium isolated from marine sediment of the Canadian Beaufort Sea.</title>
        <authorList>
            <person name="Lee Y.M."/>
            <person name="Baek K."/>
            <person name="Lee D.-H."/>
            <person name="Shin S.C."/>
            <person name="Jin Y.K."/>
            <person name="Park Y."/>
        </authorList>
    </citation>
    <scope>NUCLEOTIDE SEQUENCE [LARGE SCALE GENOMIC DNA]</scope>
    <source>
        <strain evidence="2 3">PAMC 28998</strain>
    </source>
</reference>
<feature type="transmembrane region" description="Helical" evidence="1">
    <location>
        <begin position="109"/>
        <end position="128"/>
    </location>
</feature>
<dbReference type="AlphaFoldDB" id="A0A5B8YKB8"/>
<dbReference type="Proteomes" id="UP000321954">
    <property type="component" value="Chromosome"/>
</dbReference>
<keyword evidence="1" id="KW-0812">Transmembrane</keyword>
<dbReference type="OrthoDB" id="1442037at2"/>
<sequence length="131" mass="14848">MLLEIARWIVIFFGSFIILCGFIMLISPGKARSILRKAGSTNFINYAEITIRIIPAVALIVCAETSKFPEAFKIFGWIMLVTSLILYLVPRKLHHQFSMKSAAILKPFYFRLIAPFAFLLGVLIIYNVSSM</sequence>
<evidence type="ECO:0000313" key="2">
    <source>
        <dbReference type="EMBL" id="QED38091.1"/>
    </source>
</evidence>
<feature type="transmembrane region" description="Helical" evidence="1">
    <location>
        <begin position="72"/>
        <end position="89"/>
    </location>
</feature>
<protein>
    <submittedName>
        <fullName evidence="2">Uncharacterized protein</fullName>
    </submittedName>
</protein>
<keyword evidence="1" id="KW-0472">Membrane</keyword>
<dbReference type="KEGG" id="anp:FK178_10305"/>
<name>A0A5B8YKB8_9FLAO</name>
<gene>
    <name evidence="2" type="ORF">FK178_10305</name>
</gene>
<organism evidence="2 3">
    <name type="scientific">Antarcticibacterium arcticum</name>
    <dbReference type="NCBI Taxonomy" id="2585771"/>
    <lineage>
        <taxon>Bacteria</taxon>
        <taxon>Pseudomonadati</taxon>
        <taxon>Bacteroidota</taxon>
        <taxon>Flavobacteriia</taxon>
        <taxon>Flavobacteriales</taxon>
        <taxon>Flavobacteriaceae</taxon>
        <taxon>Antarcticibacterium</taxon>
    </lineage>
</organism>
<feature type="transmembrane region" description="Helical" evidence="1">
    <location>
        <begin position="6"/>
        <end position="26"/>
    </location>
</feature>
<evidence type="ECO:0000256" key="1">
    <source>
        <dbReference type="SAM" id="Phobius"/>
    </source>
</evidence>
<keyword evidence="1" id="KW-1133">Transmembrane helix</keyword>
<accession>A0A5B8YKB8</accession>
<evidence type="ECO:0000313" key="3">
    <source>
        <dbReference type="Proteomes" id="UP000321954"/>
    </source>
</evidence>
<feature type="transmembrane region" description="Helical" evidence="1">
    <location>
        <begin position="46"/>
        <end position="66"/>
    </location>
</feature>
<keyword evidence="3" id="KW-1185">Reference proteome</keyword>
<proteinExistence type="predicted"/>
<dbReference type="EMBL" id="CP042476">
    <property type="protein sequence ID" value="QED38091.1"/>
    <property type="molecule type" value="Genomic_DNA"/>
</dbReference>